<dbReference type="OrthoDB" id="5797830at2759"/>
<sequence length="137" mass="14803">MNGTVTISSVYSGGITNRRCAETLNRDWCAVSYYSYGDVANFGCANDFTIPFGTEACGDGPGFINQQGCRMDNTPSGPCYFCCCRGGSCNNPVLFARSAASLFAPSPYLQGILWNNANSPFDVRVIMISGFVLYHVQ</sequence>
<keyword evidence="2" id="KW-1185">Reference proteome</keyword>
<protein>
    <submittedName>
        <fullName evidence="1">Uncharacterized protein</fullName>
    </submittedName>
</protein>
<dbReference type="Proteomes" id="UP000053766">
    <property type="component" value="Unassembled WGS sequence"/>
</dbReference>
<proteinExistence type="predicted"/>
<name>A0A0D8XFN8_DICVI</name>
<reference evidence="1 2" key="1">
    <citation type="submission" date="2013-11" db="EMBL/GenBank/DDBJ databases">
        <title>Draft genome of the bovine lungworm Dictyocaulus viviparus.</title>
        <authorList>
            <person name="Mitreva M."/>
        </authorList>
    </citation>
    <scope>NUCLEOTIDE SEQUENCE [LARGE SCALE GENOMIC DNA]</scope>
    <source>
        <strain evidence="1 2">HannoverDv2000</strain>
    </source>
</reference>
<dbReference type="AlphaFoldDB" id="A0A0D8XFN8"/>
<evidence type="ECO:0000313" key="2">
    <source>
        <dbReference type="Proteomes" id="UP000053766"/>
    </source>
</evidence>
<evidence type="ECO:0000313" key="1">
    <source>
        <dbReference type="EMBL" id="KJH43490.1"/>
    </source>
</evidence>
<organism evidence="1 2">
    <name type="scientific">Dictyocaulus viviparus</name>
    <name type="common">Bovine lungworm</name>
    <dbReference type="NCBI Taxonomy" id="29172"/>
    <lineage>
        <taxon>Eukaryota</taxon>
        <taxon>Metazoa</taxon>
        <taxon>Ecdysozoa</taxon>
        <taxon>Nematoda</taxon>
        <taxon>Chromadorea</taxon>
        <taxon>Rhabditida</taxon>
        <taxon>Rhabditina</taxon>
        <taxon>Rhabditomorpha</taxon>
        <taxon>Strongyloidea</taxon>
        <taxon>Metastrongylidae</taxon>
        <taxon>Dictyocaulus</taxon>
    </lineage>
</organism>
<gene>
    <name evidence="1" type="ORF">DICVIV_10496</name>
</gene>
<dbReference type="EMBL" id="KN716554">
    <property type="protein sequence ID" value="KJH43490.1"/>
    <property type="molecule type" value="Genomic_DNA"/>
</dbReference>
<reference evidence="2" key="2">
    <citation type="journal article" date="2016" name="Sci. Rep.">
        <title>Dictyocaulus viviparus genome, variome and transcriptome elucidate lungworm biology and support future intervention.</title>
        <authorList>
            <person name="McNulty S.N."/>
            <person name="Strube C."/>
            <person name="Rosa B.A."/>
            <person name="Martin J.C."/>
            <person name="Tyagi R."/>
            <person name="Choi Y.J."/>
            <person name="Wang Q."/>
            <person name="Hallsworth Pepin K."/>
            <person name="Zhang X."/>
            <person name="Ozersky P."/>
            <person name="Wilson R.K."/>
            <person name="Sternberg P.W."/>
            <person name="Gasser R.B."/>
            <person name="Mitreva M."/>
        </authorList>
    </citation>
    <scope>NUCLEOTIDE SEQUENCE [LARGE SCALE GENOMIC DNA]</scope>
    <source>
        <strain evidence="2">HannoverDv2000</strain>
    </source>
</reference>
<accession>A0A0D8XFN8</accession>